<sequence length="435" mass="49170">RILFHARNLSGVKEYDVILQIGSRPVPQPLPRPQPAEAPKTDRHSTQSAPQNNHYAPPASSHNAQHNNGAQLPPSSLPPHQQSAAASTFGGSFVNALNSKMTFGNFVEGKSNQLARAASLKVGEDPGGSYNPLFIYGGVGLGKTHLMHAIGNRIIEFNPEAHVLYVYAERFVNDMVTALRNSRIDEFKQHYRNVDALLIDDIQFFAGKERSMEEFFHTFNALLEGQGKKQIILASDRFPRDVEGIDDRLRSRFNWGLTVHVEPPDLETRVAILRKKAEDANLNLPQDIAFFIGKRFRSNIRDLEGALQRIIANMRLRCISELTMDFVHEALRDQLASQDKMVSITNIKKVVAQYYNIRTNEMDSKRRTRSVARPRQVAMALSKELTNHSLPEIGTEFGGRDHTTVLHACRKILELRESDSRIEEDYRILTRTLTN</sequence>
<dbReference type="GO" id="GO:0006270">
    <property type="term" value="P:DNA replication initiation"/>
    <property type="evidence" value="ECO:0007669"/>
    <property type="project" value="UniProtKB-UniRule"/>
</dbReference>
<name>A0A6S6SW26_9GAMM</name>
<protein>
    <recommendedName>
        <fullName evidence="8 9">Chromosomal replication initiator protein DnaA</fullName>
    </recommendedName>
</protein>
<dbReference type="InterPro" id="IPR027417">
    <property type="entry name" value="P-loop_NTPase"/>
</dbReference>
<dbReference type="CDD" id="cd06571">
    <property type="entry name" value="Bac_DnaA_C"/>
    <property type="match status" value="1"/>
</dbReference>
<comment type="similarity">
    <text evidence="1 10">Belongs to the DnaA family.</text>
</comment>
<evidence type="ECO:0000256" key="9">
    <source>
        <dbReference type="RuleBase" id="RU000577"/>
    </source>
</evidence>
<reference evidence="14" key="1">
    <citation type="submission" date="2020-01" db="EMBL/GenBank/DDBJ databases">
        <authorList>
            <person name="Meier V. D."/>
            <person name="Meier V D."/>
        </authorList>
    </citation>
    <scope>NUCLEOTIDE SEQUENCE</scope>
    <source>
        <strain evidence="14">HLG_WM_MAG_08</strain>
    </source>
</reference>
<gene>
    <name evidence="14" type="ORF">HELGO_WM36695</name>
</gene>
<proteinExistence type="inferred from homology"/>
<evidence type="ECO:0000259" key="12">
    <source>
        <dbReference type="SMART" id="SM00382"/>
    </source>
</evidence>
<evidence type="ECO:0000313" key="14">
    <source>
        <dbReference type="EMBL" id="CAA6810284.1"/>
    </source>
</evidence>
<dbReference type="InterPro" id="IPR013317">
    <property type="entry name" value="DnaA_dom"/>
</dbReference>
<dbReference type="Gene3D" id="1.10.8.60">
    <property type="match status" value="1"/>
</dbReference>
<evidence type="ECO:0000256" key="6">
    <source>
        <dbReference type="ARBA" id="ARBA00023121"/>
    </source>
</evidence>
<evidence type="ECO:0000256" key="10">
    <source>
        <dbReference type="RuleBase" id="RU004227"/>
    </source>
</evidence>
<feature type="compositionally biased region" description="Polar residues" evidence="11">
    <location>
        <begin position="46"/>
        <end position="69"/>
    </location>
</feature>
<dbReference type="AlphaFoldDB" id="A0A6S6SW26"/>
<dbReference type="HAMAP" id="MF_00377">
    <property type="entry name" value="DnaA_bact"/>
    <property type="match status" value="1"/>
</dbReference>
<dbReference type="InterPro" id="IPR010921">
    <property type="entry name" value="Trp_repressor/repl_initiator"/>
</dbReference>
<dbReference type="GO" id="GO:0008289">
    <property type="term" value="F:lipid binding"/>
    <property type="evidence" value="ECO:0007669"/>
    <property type="project" value="UniProtKB-KW"/>
</dbReference>
<dbReference type="Pfam" id="PF08299">
    <property type="entry name" value="Bac_DnaA_C"/>
    <property type="match status" value="1"/>
</dbReference>
<dbReference type="InterPro" id="IPR003593">
    <property type="entry name" value="AAA+_ATPase"/>
</dbReference>
<accession>A0A6S6SW26</accession>
<dbReference type="PANTHER" id="PTHR30050:SF2">
    <property type="entry name" value="CHROMOSOMAL REPLICATION INITIATOR PROTEIN DNAA"/>
    <property type="match status" value="1"/>
</dbReference>
<keyword evidence="3 9" id="KW-0235">DNA replication</keyword>
<dbReference type="PANTHER" id="PTHR30050">
    <property type="entry name" value="CHROMOSOMAL REPLICATION INITIATOR PROTEIN DNAA"/>
    <property type="match status" value="1"/>
</dbReference>
<keyword evidence="7 9" id="KW-0238">DNA-binding</keyword>
<dbReference type="GO" id="GO:0006275">
    <property type="term" value="P:regulation of DNA replication"/>
    <property type="evidence" value="ECO:0007669"/>
    <property type="project" value="UniProtKB-UniRule"/>
</dbReference>
<feature type="compositionally biased region" description="Pro residues" evidence="11">
    <location>
        <begin position="26"/>
        <end position="36"/>
    </location>
</feature>
<keyword evidence="2" id="KW-0963">Cytoplasm</keyword>
<dbReference type="Gene3D" id="3.40.50.300">
    <property type="entry name" value="P-loop containing nucleotide triphosphate hydrolases"/>
    <property type="match status" value="1"/>
</dbReference>
<evidence type="ECO:0000256" key="11">
    <source>
        <dbReference type="SAM" id="MobiDB-lite"/>
    </source>
</evidence>
<feature type="domain" description="Chromosomal replication initiator DnaA C-terminal" evidence="13">
    <location>
        <begin position="343"/>
        <end position="412"/>
    </location>
</feature>
<feature type="region of interest" description="Disordered" evidence="11">
    <location>
        <begin position="23"/>
        <end position="85"/>
    </location>
</feature>
<dbReference type="PROSITE" id="PS01008">
    <property type="entry name" value="DNAA"/>
    <property type="match status" value="1"/>
</dbReference>
<dbReference type="SMART" id="SM00760">
    <property type="entry name" value="Bac_DnaA_C"/>
    <property type="match status" value="1"/>
</dbReference>
<dbReference type="Gene3D" id="1.10.1750.10">
    <property type="match status" value="1"/>
</dbReference>
<organism evidence="14">
    <name type="scientific">uncultured Thiotrichaceae bacterium</name>
    <dbReference type="NCBI Taxonomy" id="298394"/>
    <lineage>
        <taxon>Bacteria</taxon>
        <taxon>Pseudomonadati</taxon>
        <taxon>Pseudomonadota</taxon>
        <taxon>Gammaproteobacteria</taxon>
        <taxon>Thiotrichales</taxon>
        <taxon>Thiotrichaceae</taxon>
        <taxon>environmental samples</taxon>
    </lineage>
</organism>
<dbReference type="FunFam" id="1.10.8.60:FF:000003">
    <property type="entry name" value="Chromosomal replication initiator protein DnaA"/>
    <property type="match status" value="1"/>
</dbReference>
<dbReference type="InterPro" id="IPR020591">
    <property type="entry name" value="Chromosome_initiator_DnaA-like"/>
</dbReference>
<keyword evidence="6" id="KW-0446">Lipid-binding</keyword>
<evidence type="ECO:0000256" key="5">
    <source>
        <dbReference type="ARBA" id="ARBA00022840"/>
    </source>
</evidence>
<dbReference type="SUPFAM" id="SSF52540">
    <property type="entry name" value="P-loop containing nucleoside triphosphate hydrolases"/>
    <property type="match status" value="1"/>
</dbReference>
<dbReference type="CDD" id="cd00009">
    <property type="entry name" value="AAA"/>
    <property type="match status" value="1"/>
</dbReference>
<keyword evidence="5 9" id="KW-0067">ATP-binding</keyword>
<feature type="compositionally biased region" description="Low complexity" evidence="11">
    <location>
        <begin position="70"/>
        <end position="85"/>
    </location>
</feature>
<dbReference type="Pfam" id="PF00308">
    <property type="entry name" value="Bac_DnaA"/>
    <property type="match status" value="1"/>
</dbReference>
<evidence type="ECO:0000256" key="8">
    <source>
        <dbReference type="NCBIfam" id="TIGR00362"/>
    </source>
</evidence>
<dbReference type="FunFam" id="3.40.50.300:FF:000668">
    <property type="entry name" value="Chromosomal replication initiator protein DnaA"/>
    <property type="match status" value="1"/>
</dbReference>
<dbReference type="InterPro" id="IPR018312">
    <property type="entry name" value="Chromosome_initiator_DnaA_CS"/>
</dbReference>
<feature type="domain" description="AAA+ ATPase" evidence="12">
    <location>
        <begin position="129"/>
        <end position="267"/>
    </location>
</feature>
<dbReference type="SMART" id="SM00382">
    <property type="entry name" value="AAA"/>
    <property type="match status" value="1"/>
</dbReference>
<keyword evidence="4 9" id="KW-0547">Nucleotide-binding</keyword>
<dbReference type="PRINTS" id="PR00051">
    <property type="entry name" value="DNAA"/>
</dbReference>
<dbReference type="InterPro" id="IPR013159">
    <property type="entry name" value="DnaA_C"/>
</dbReference>
<dbReference type="GO" id="GO:0005524">
    <property type="term" value="F:ATP binding"/>
    <property type="evidence" value="ECO:0007669"/>
    <property type="project" value="UniProtKB-UniRule"/>
</dbReference>
<comment type="function">
    <text evidence="9">Plays an essential role in the initiation and regulation of chromosomal replication. ATP-DnaA binds to the origin of replication (oriC) to initiate formation of the DNA replication initiation complex once per cell cycle. Binds the DnaA box (a 9 base pair repeat at the origin) and separates the double-stranded (ds)DNA. Forms a right-handed helical filament on oriC DNA; dsDNA binds to the exterior of the filament while single-stranded (ss)DNA is stabiized in the filament's interior. The ATP-DnaA-oriC complex binds and stabilizes one strand of the AT-rich DNA unwinding element (DUE), permitting loading of DNA polymerase. After initiation quickly degrades to an ADP-DnaA complex that is not apt for DNA replication. Binds acidic phospholipids.</text>
</comment>
<evidence type="ECO:0000256" key="1">
    <source>
        <dbReference type="ARBA" id="ARBA00006583"/>
    </source>
</evidence>
<dbReference type="EMBL" id="CACVAV010000163">
    <property type="protein sequence ID" value="CAA6810284.1"/>
    <property type="molecule type" value="Genomic_DNA"/>
</dbReference>
<evidence type="ECO:0000256" key="2">
    <source>
        <dbReference type="ARBA" id="ARBA00022490"/>
    </source>
</evidence>
<evidence type="ECO:0000259" key="13">
    <source>
        <dbReference type="SMART" id="SM00760"/>
    </source>
</evidence>
<dbReference type="SUPFAM" id="SSF48295">
    <property type="entry name" value="TrpR-like"/>
    <property type="match status" value="1"/>
</dbReference>
<evidence type="ECO:0000256" key="3">
    <source>
        <dbReference type="ARBA" id="ARBA00022705"/>
    </source>
</evidence>
<dbReference type="NCBIfam" id="TIGR00362">
    <property type="entry name" value="DnaA"/>
    <property type="match status" value="1"/>
</dbReference>
<feature type="non-terminal residue" evidence="14">
    <location>
        <position position="1"/>
    </location>
</feature>
<dbReference type="GO" id="GO:0003688">
    <property type="term" value="F:DNA replication origin binding"/>
    <property type="evidence" value="ECO:0007669"/>
    <property type="project" value="UniProtKB-UniRule"/>
</dbReference>
<dbReference type="InterPro" id="IPR001957">
    <property type="entry name" value="Chromosome_initiator_DnaA"/>
</dbReference>
<evidence type="ECO:0000256" key="7">
    <source>
        <dbReference type="ARBA" id="ARBA00023125"/>
    </source>
</evidence>
<dbReference type="GO" id="GO:0005886">
    <property type="term" value="C:plasma membrane"/>
    <property type="evidence" value="ECO:0007669"/>
    <property type="project" value="TreeGrafter"/>
</dbReference>
<evidence type="ECO:0000256" key="4">
    <source>
        <dbReference type="ARBA" id="ARBA00022741"/>
    </source>
</evidence>